<feature type="transmembrane region" description="Helical" evidence="1">
    <location>
        <begin position="277"/>
        <end position="299"/>
    </location>
</feature>
<feature type="transmembrane region" description="Helical" evidence="1">
    <location>
        <begin position="182"/>
        <end position="203"/>
    </location>
</feature>
<dbReference type="PANTHER" id="PTHR31061:SF24">
    <property type="entry name" value="LD22376P"/>
    <property type="match status" value="1"/>
</dbReference>
<dbReference type="PANTHER" id="PTHR31061">
    <property type="entry name" value="LD22376P"/>
    <property type="match status" value="1"/>
</dbReference>
<organism evidence="2 3">
    <name type="scientific">Strigamia maritima</name>
    <name type="common">European centipede</name>
    <name type="synonym">Geophilus maritimus</name>
    <dbReference type="NCBI Taxonomy" id="126957"/>
    <lineage>
        <taxon>Eukaryota</taxon>
        <taxon>Metazoa</taxon>
        <taxon>Ecdysozoa</taxon>
        <taxon>Arthropoda</taxon>
        <taxon>Myriapoda</taxon>
        <taxon>Chilopoda</taxon>
        <taxon>Pleurostigmophora</taxon>
        <taxon>Geophilomorpha</taxon>
        <taxon>Linotaeniidae</taxon>
        <taxon>Strigamia</taxon>
    </lineage>
</organism>
<feature type="transmembrane region" description="Helical" evidence="1">
    <location>
        <begin position="466"/>
        <end position="487"/>
    </location>
</feature>
<feature type="transmembrane region" description="Helical" evidence="1">
    <location>
        <begin position="245"/>
        <end position="265"/>
    </location>
</feature>
<dbReference type="EMBL" id="JH431487">
    <property type="status" value="NOT_ANNOTATED_CDS"/>
    <property type="molecule type" value="Genomic_DNA"/>
</dbReference>
<dbReference type="Proteomes" id="UP000014500">
    <property type="component" value="Unassembled WGS sequence"/>
</dbReference>
<dbReference type="eggNOG" id="KOG4683">
    <property type="taxonomic scope" value="Eukaryota"/>
</dbReference>
<reference evidence="2" key="2">
    <citation type="submission" date="2015-02" db="UniProtKB">
        <authorList>
            <consortium name="EnsemblMetazoa"/>
        </authorList>
    </citation>
    <scope>IDENTIFICATION</scope>
</reference>
<feature type="transmembrane region" description="Helical" evidence="1">
    <location>
        <begin position="100"/>
        <end position="121"/>
    </location>
</feature>
<feature type="transmembrane region" description="Helical" evidence="1">
    <location>
        <begin position="534"/>
        <end position="554"/>
    </location>
</feature>
<feature type="transmembrane region" description="Helical" evidence="1">
    <location>
        <begin position="494"/>
        <end position="514"/>
    </location>
</feature>
<protein>
    <submittedName>
        <fullName evidence="2">Uncharacterized protein</fullName>
    </submittedName>
</protein>
<dbReference type="OMA" id="WHGFTFY"/>
<keyword evidence="1" id="KW-0812">Transmembrane</keyword>
<dbReference type="STRING" id="126957.T1ITK5"/>
<name>T1ITK5_STRMM</name>
<keyword evidence="3" id="KW-1185">Reference proteome</keyword>
<dbReference type="HOGENOM" id="CLU_029171_3_2_1"/>
<reference evidence="3" key="1">
    <citation type="submission" date="2011-05" db="EMBL/GenBank/DDBJ databases">
        <authorList>
            <person name="Richards S.R."/>
            <person name="Qu J."/>
            <person name="Jiang H."/>
            <person name="Jhangiani S.N."/>
            <person name="Agravi P."/>
            <person name="Goodspeed R."/>
            <person name="Gross S."/>
            <person name="Mandapat C."/>
            <person name="Jackson L."/>
            <person name="Mathew T."/>
            <person name="Pu L."/>
            <person name="Thornton R."/>
            <person name="Saada N."/>
            <person name="Wilczek-Boney K.B."/>
            <person name="Lee S."/>
            <person name="Kovar C."/>
            <person name="Wu Y."/>
            <person name="Scherer S.E."/>
            <person name="Worley K.C."/>
            <person name="Muzny D.M."/>
            <person name="Gibbs R."/>
        </authorList>
    </citation>
    <scope>NUCLEOTIDE SEQUENCE</scope>
    <source>
        <strain evidence="3">Brora</strain>
    </source>
</reference>
<keyword evidence="1" id="KW-1133">Transmembrane helix</keyword>
<dbReference type="PhylomeDB" id="T1ITK5"/>
<dbReference type="EnsemblMetazoa" id="SMAR004455-RA">
    <property type="protein sequence ID" value="SMAR004455-PA"/>
    <property type="gene ID" value="SMAR004455"/>
</dbReference>
<evidence type="ECO:0000256" key="1">
    <source>
        <dbReference type="SAM" id="Phobius"/>
    </source>
</evidence>
<evidence type="ECO:0000313" key="3">
    <source>
        <dbReference type="Proteomes" id="UP000014500"/>
    </source>
</evidence>
<evidence type="ECO:0000313" key="2">
    <source>
        <dbReference type="EnsemblMetazoa" id="SMAR004455-PA"/>
    </source>
</evidence>
<dbReference type="AlphaFoldDB" id="T1ITK5"/>
<keyword evidence="1" id="KW-0472">Membrane</keyword>
<feature type="transmembrane region" description="Helical" evidence="1">
    <location>
        <begin position="401"/>
        <end position="423"/>
    </location>
</feature>
<feature type="transmembrane region" description="Helical" evidence="1">
    <location>
        <begin position="320"/>
        <end position="340"/>
    </location>
</feature>
<sequence length="561" mass="64492">MPKRYFGLNPAYLTIYSEKNEILEFWAQSTECYKCPLTFVKEIHRHKNTSLLMNTVYPTIFEVRNAQCNKTHHFIEKNNYNLDITDNGHCTLNFVEENDIYLPILWCALAYLLLGIVWFSAKFTYKQISSNDDDAQILIASDLGSVEDEIPPAHHVTGSVESTTTSLNPVNRNRSRLKSLDTFRGFSLILMIFVNYGGGQYYFFNHSVWNGLTVADLVFPWFIWIMGVSMVLSFHSLLRRAVPKWLILLKILKRSAILFFLGLILNGRKGYTFESFRILGVLQRFSLCYLIVGCCDLLFTRPNDAHRPWWSRIRDIVFSWPQWICAIILIIIHTCLTFFLHDADCTKGYLGPGGLNNDESYNCTGGAAGIIDRAVLGLQHMYQTPTCRYIYDTKVPYDPEGILGILTSSFLVFLGLHAGKILVFFDNHRSRIVRWLIWGVITGVIGTILCKASKDEGWIPINKNLWSLSFVLILASMSFFLLSFLYWIIDCARIWSGGPFLYAGMNSIFLYVGHEFTHGVFPWNWACPPSHLCYLASAAWGSTLWVIISIYLYYKKFFLII</sequence>
<accession>T1ITK5</accession>
<feature type="transmembrane region" description="Helical" evidence="1">
    <location>
        <begin position="218"/>
        <end position="238"/>
    </location>
</feature>
<proteinExistence type="predicted"/>
<feature type="transmembrane region" description="Helical" evidence="1">
    <location>
        <begin position="435"/>
        <end position="454"/>
    </location>
</feature>